<evidence type="ECO:0000313" key="1">
    <source>
        <dbReference type="EMBL" id="PIK42343.1"/>
    </source>
</evidence>
<dbReference type="EMBL" id="MRZV01000942">
    <property type="protein sequence ID" value="PIK42343.1"/>
    <property type="molecule type" value="Genomic_DNA"/>
</dbReference>
<proteinExistence type="predicted"/>
<dbReference type="Proteomes" id="UP000230750">
    <property type="component" value="Unassembled WGS sequence"/>
</dbReference>
<evidence type="ECO:0000313" key="2">
    <source>
        <dbReference type="Proteomes" id="UP000230750"/>
    </source>
</evidence>
<name>A0A2G8K2Z8_STIJA</name>
<comment type="caution">
    <text evidence="1">The sequence shown here is derived from an EMBL/GenBank/DDBJ whole genome shotgun (WGS) entry which is preliminary data.</text>
</comment>
<keyword evidence="2" id="KW-1185">Reference proteome</keyword>
<dbReference type="PANTHER" id="PTHR10773:SF19">
    <property type="match status" value="1"/>
</dbReference>
<dbReference type="AlphaFoldDB" id="A0A2G8K2Z8"/>
<reference evidence="1 2" key="1">
    <citation type="journal article" date="2017" name="PLoS Biol.">
        <title>The sea cucumber genome provides insights into morphological evolution and visceral regeneration.</title>
        <authorList>
            <person name="Zhang X."/>
            <person name="Sun L."/>
            <person name="Yuan J."/>
            <person name="Sun Y."/>
            <person name="Gao Y."/>
            <person name="Zhang L."/>
            <person name="Li S."/>
            <person name="Dai H."/>
            <person name="Hamel J.F."/>
            <person name="Liu C."/>
            <person name="Yu Y."/>
            <person name="Liu S."/>
            <person name="Lin W."/>
            <person name="Guo K."/>
            <person name="Jin S."/>
            <person name="Xu P."/>
            <person name="Storey K.B."/>
            <person name="Huan P."/>
            <person name="Zhang T."/>
            <person name="Zhou Y."/>
            <person name="Zhang J."/>
            <person name="Lin C."/>
            <person name="Li X."/>
            <person name="Xing L."/>
            <person name="Huo D."/>
            <person name="Sun M."/>
            <person name="Wang L."/>
            <person name="Mercier A."/>
            <person name="Li F."/>
            <person name="Yang H."/>
            <person name="Xiang J."/>
        </authorList>
    </citation>
    <scope>NUCLEOTIDE SEQUENCE [LARGE SCALE GENOMIC DNA]</scope>
    <source>
        <strain evidence="1">Shaxun</strain>
        <tissue evidence="1">Muscle</tissue>
    </source>
</reference>
<organism evidence="1 2">
    <name type="scientific">Stichopus japonicus</name>
    <name type="common">Sea cucumber</name>
    <dbReference type="NCBI Taxonomy" id="307972"/>
    <lineage>
        <taxon>Eukaryota</taxon>
        <taxon>Metazoa</taxon>
        <taxon>Echinodermata</taxon>
        <taxon>Eleutherozoa</taxon>
        <taxon>Echinozoa</taxon>
        <taxon>Holothuroidea</taxon>
        <taxon>Aspidochirotacea</taxon>
        <taxon>Aspidochirotida</taxon>
        <taxon>Stichopodidae</taxon>
        <taxon>Apostichopus</taxon>
    </lineage>
</organism>
<gene>
    <name evidence="1" type="ORF">BSL78_20826</name>
</gene>
<dbReference type="PANTHER" id="PTHR10773">
    <property type="entry name" value="DNA-DIRECTED RNA POLYMERASES I, II, AND III SUBUNIT RPABC2"/>
    <property type="match status" value="1"/>
</dbReference>
<sequence>MYILSSCTHQIDVLVKWNDGSQNVVTWSKLDALGREKPTIGATVRMWWGPQNMWWEGVILAHENENPVVEDDDIPLAALIGNENTETENEEMRLPPTTECSISEKVINESLNQDTQDLPCSIYQETCEHLNYRNAFPESFLVDGLEKENVIPLPKEVDIKVLAKENRNRGRPYINPKSGKHMPSRRRLGVRCSSCYCVKRGFCCNQFTELQRQGILDAYYDLGDLGNQRHWIKQHVTTTKQPS</sequence>
<accession>A0A2G8K2Z8</accession>
<protein>
    <submittedName>
        <fullName evidence="1">Uncharacterized protein</fullName>
    </submittedName>
</protein>
<dbReference type="OrthoDB" id="6727911at2759"/>